<feature type="region of interest" description="Disordered" evidence="3">
    <location>
        <begin position="1076"/>
        <end position="1102"/>
    </location>
</feature>
<feature type="domain" description="BTB" evidence="4">
    <location>
        <begin position="658"/>
        <end position="749"/>
    </location>
</feature>
<dbReference type="InterPro" id="IPR009091">
    <property type="entry name" value="RCC1/BLIP-II"/>
</dbReference>
<dbReference type="Pfam" id="PF00651">
    <property type="entry name" value="BTB"/>
    <property type="match status" value="1"/>
</dbReference>
<feature type="compositionally biased region" description="Low complexity" evidence="3">
    <location>
        <begin position="1319"/>
        <end position="1330"/>
    </location>
</feature>
<dbReference type="CDD" id="cd18186">
    <property type="entry name" value="BTB_POZ_ZBTB_KLHL-like"/>
    <property type="match status" value="1"/>
</dbReference>
<feature type="region of interest" description="Disordered" evidence="3">
    <location>
        <begin position="1310"/>
        <end position="1412"/>
    </location>
</feature>
<evidence type="ECO:0000313" key="6">
    <source>
        <dbReference type="Proteomes" id="UP000307440"/>
    </source>
</evidence>
<dbReference type="EMBL" id="ML210256">
    <property type="protein sequence ID" value="TFK21852.1"/>
    <property type="molecule type" value="Genomic_DNA"/>
</dbReference>
<feature type="region of interest" description="Disordered" evidence="3">
    <location>
        <begin position="1126"/>
        <end position="1254"/>
    </location>
</feature>
<gene>
    <name evidence="5" type="ORF">FA15DRAFT_644999</name>
</gene>
<reference evidence="5 6" key="1">
    <citation type="journal article" date="2019" name="Nat. Ecol. Evol.">
        <title>Megaphylogeny resolves global patterns of mushroom evolution.</title>
        <authorList>
            <person name="Varga T."/>
            <person name="Krizsan K."/>
            <person name="Foldi C."/>
            <person name="Dima B."/>
            <person name="Sanchez-Garcia M."/>
            <person name="Sanchez-Ramirez S."/>
            <person name="Szollosi G.J."/>
            <person name="Szarkandi J.G."/>
            <person name="Papp V."/>
            <person name="Albert L."/>
            <person name="Andreopoulos W."/>
            <person name="Angelini C."/>
            <person name="Antonin V."/>
            <person name="Barry K.W."/>
            <person name="Bougher N.L."/>
            <person name="Buchanan P."/>
            <person name="Buyck B."/>
            <person name="Bense V."/>
            <person name="Catcheside P."/>
            <person name="Chovatia M."/>
            <person name="Cooper J."/>
            <person name="Damon W."/>
            <person name="Desjardin D."/>
            <person name="Finy P."/>
            <person name="Geml J."/>
            <person name="Haridas S."/>
            <person name="Hughes K."/>
            <person name="Justo A."/>
            <person name="Karasinski D."/>
            <person name="Kautmanova I."/>
            <person name="Kiss B."/>
            <person name="Kocsube S."/>
            <person name="Kotiranta H."/>
            <person name="LaButti K.M."/>
            <person name="Lechner B.E."/>
            <person name="Liimatainen K."/>
            <person name="Lipzen A."/>
            <person name="Lukacs Z."/>
            <person name="Mihaltcheva S."/>
            <person name="Morgado L.N."/>
            <person name="Niskanen T."/>
            <person name="Noordeloos M.E."/>
            <person name="Ohm R.A."/>
            <person name="Ortiz-Santana B."/>
            <person name="Ovrebo C."/>
            <person name="Racz N."/>
            <person name="Riley R."/>
            <person name="Savchenko A."/>
            <person name="Shiryaev A."/>
            <person name="Soop K."/>
            <person name="Spirin V."/>
            <person name="Szebenyi C."/>
            <person name="Tomsovsky M."/>
            <person name="Tulloss R.E."/>
            <person name="Uehling J."/>
            <person name="Grigoriev I.V."/>
            <person name="Vagvolgyi C."/>
            <person name="Papp T."/>
            <person name="Martin F.M."/>
            <person name="Miettinen O."/>
            <person name="Hibbett D.S."/>
            <person name="Nagy L.G."/>
        </authorList>
    </citation>
    <scope>NUCLEOTIDE SEQUENCE [LARGE SCALE GENOMIC DNA]</scope>
    <source>
        <strain evidence="5 6">CBS 121175</strain>
    </source>
</reference>
<dbReference type="PROSITE" id="PS50097">
    <property type="entry name" value="BTB"/>
    <property type="match status" value="2"/>
</dbReference>
<feature type="compositionally biased region" description="Polar residues" evidence="3">
    <location>
        <begin position="1145"/>
        <end position="1155"/>
    </location>
</feature>
<dbReference type="Gene3D" id="2.130.10.30">
    <property type="entry name" value="Regulator of chromosome condensation 1/beta-lactamase-inhibitor protein II"/>
    <property type="match status" value="1"/>
</dbReference>
<dbReference type="SMART" id="SM00225">
    <property type="entry name" value="BTB"/>
    <property type="match status" value="2"/>
</dbReference>
<dbReference type="Pfam" id="PF12796">
    <property type="entry name" value="Ank_2"/>
    <property type="match status" value="1"/>
</dbReference>
<keyword evidence="1" id="KW-0677">Repeat</keyword>
<dbReference type="InterPro" id="IPR011333">
    <property type="entry name" value="SKP1/BTB/POZ_sf"/>
</dbReference>
<feature type="compositionally biased region" description="Polar residues" evidence="3">
    <location>
        <begin position="1373"/>
        <end position="1383"/>
    </location>
</feature>
<feature type="repeat" description="RCC1" evidence="2">
    <location>
        <begin position="333"/>
        <end position="384"/>
    </location>
</feature>
<dbReference type="Gene3D" id="1.25.40.20">
    <property type="entry name" value="Ankyrin repeat-containing domain"/>
    <property type="match status" value="1"/>
</dbReference>
<accession>A0A5C3KNI7</accession>
<dbReference type="InterPro" id="IPR051625">
    <property type="entry name" value="Signaling_Regulatory_Domain"/>
</dbReference>
<feature type="compositionally biased region" description="Low complexity" evidence="3">
    <location>
        <begin position="1084"/>
        <end position="1099"/>
    </location>
</feature>
<dbReference type="SUPFAM" id="SSF48403">
    <property type="entry name" value="Ankyrin repeat"/>
    <property type="match status" value="1"/>
</dbReference>
<dbReference type="SUPFAM" id="SSF50985">
    <property type="entry name" value="RCC1/BLIP-II"/>
    <property type="match status" value="1"/>
</dbReference>
<feature type="compositionally biased region" description="Basic residues" evidence="3">
    <location>
        <begin position="1331"/>
        <end position="1341"/>
    </location>
</feature>
<dbReference type="STRING" id="230819.A0A5C3KNI7"/>
<evidence type="ECO:0000256" key="2">
    <source>
        <dbReference type="PROSITE-ProRule" id="PRU00235"/>
    </source>
</evidence>
<feature type="repeat" description="RCC1" evidence="2">
    <location>
        <begin position="150"/>
        <end position="218"/>
    </location>
</feature>
<evidence type="ECO:0000256" key="1">
    <source>
        <dbReference type="ARBA" id="ARBA00022737"/>
    </source>
</evidence>
<feature type="domain" description="BTB" evidence="4">
    <location>
        <begin position="835"/>
        <end position="903"/>
    </location>
</feature>
<sequence>MTLAHDYFNIRNLQRFQRLLDGDRKQQSGSGPAQPSTSGRSTSSTIYIDVNARDWLGRTPLHLACTEVGTLEYVRALLKHPNINVNLPDTESHWTPLHRALYHANLPAAQLLLQRSDIDISLKDYEGYTAFDLYNSTISGTKPDFGQSDAELFTWGASLNASLGHGDGKDRNHPDQVNIPSLEEPEDIQRRKLWERFTPVSVRQVQMSKLHTAVVTSEEFCNLRVCGFGSGGRLGPGQHTQYSLKPLPLFQYSITEVALGQDHTLALTKSGEILSWGLNRFSQLGYVVEISTTLGKLEEPIQAVPKKIVGPLKKAVVIGLAASKVASACWTVEEVFTWGTNTGQLGYDKSAHPVQISPRIVTRFSHPVISLALTDNALVALLRTQQVECIWNDRAVRINFPIHAFPSEIQPFRPHQAIKDSHIVKVTACGDVFAALSGNGEVFTFSPPHSIPDVHDYNRTLFKPQRVWALRKKFSAVRDVALGADGSIVVSTESGHVYVRIRSSKAGSAKNFKFQRIQNLQRVTHVCANSSGAFGALRVDFKPKKIVVQGGSIADDLSQVQPFHLPYPVVRGLPEQLQRPSPTDIFEQDPLVKDDLTSSAVLLDDDIYPDEESEDTIIEKDITSLHLLIQLIKREQQKAKMSTKTPIKYDGAALPFASDVLISLGSVTFPAHHVILAARSTFLGAILAGRQLPEGHDSKAKPKIPIVIKLKPSKPGPGNGVTKLAMLSVSGVRPLTFLILLHYLYSDQVLSIWDPRVHAALRRQVSSFNIDTAQIKAELSALAVLLDLPHLDRVLEAPVKRIPRSSLPSDLANLFERTQKLTGLAEGRSSYTPPGDVLLELKDRNIWTHSIILRARSEFFASFFAEDVWTKERWGVDGVLKIDLKHMEWRVMDYVLRFMLCGKDEDLFEVLPFAQTVDDVLEFMFEVMAAATELLLDRLILICSSIILKYLRIHNCCYILGEATHYHAYQLIASVQEYMATNMELLLESGMFDDLPAPLLLQLSNFLAEKQREKFSFTRTNDYIDELMAMHWDWLEQQDVPEPIVRSTKVLPPRKARVSLLGFEKRDDVPVVDEDRAQYEKHSSPPNSTPLPSSAPASSGVPTWKIASAPRVDMRAIMAEAQQPLLSKGPGTAIGLGQSPKAQGKQPQRELSQSLHWRKPSPNPLPTAPLASPPVRGGLSATRPPPVSPSPSRNLNRKPSGPIDSPGFGPTFTPSKKATPTSASTKAWTPVAPIEPISRPSEVQPRSSMSFAAIQQAQQQTQFVPIKDKRSLKEIQEEEQALQAEVDFMKWWQEEEDRVKQEMLALENFKTKSKKDSSDSQQVQGQGHQKSSIRGKGKGVGKPRTQNQRPPQNKDTLTGPAGSGDGRKEAQPNAASSSNQDQAKNQRRRKPPSKNTQPKVLGEGGTSNVKDS</sequence>
<evidence type="ECO:0000313" key="5">
    <source>
        <dbReference type="EMBL" id="TFK21852.1"/>
    </source>
</evidence>
<keyword evidence="6" id="KW-1185">Reference proteome</keyword>
<organism evidence="5 6">
    <name type="scientific">Coprinopsis marcescibilis</name>
    <name type="common">Agaric fungus</name>
    <name type="synonym">Psathyrella marcescibilis</name>
    <dbReference type="NCBI Taxonomy" id="230819"/>
    <lineage>
        <taxon>Eukaryota</taxon>
        <taxon>Fungi</taxon>
        <taxon>Dikarya</taxon>
        <taxon>Basidiomycota</taxon>
        <taxon>Agaricomycotina</taxon>
        <taxon>Agaricomycetes</taxon>
        <taxon>Agaricomycetidae</taxon>
        <taxon>Agaricales</taxon>
        <taxon>Agaricineae</taxon>
        <taxon>Psathyrellaceae</taxon>
        <taxon>Coprinopsis</taxon>
    </lineage>
</organism>
<dbReference type="Proteomes" id="UP000307440">
    <property type="component" value="Unassembled WGS sequence"/>
</dbReference>
<dbReference type="InterPro" id="IPR000210">
    <property type="entry name" value="BTB/POZ_dom"/>
</dbReference>
<dbReference type="Pfam" id="PF13540">
    <property type="entry name" value="RCC1_2"/>
    <property type="match status" value="1"/>
</dbReference>
<dbReference type="SUPFAM" id="SSF54695">
    <property type="entry name" value="POZ domain"/>
    <property type="match status" value="2"/>
</dbReference>
<evidence type="ECO:0000256" key="3">
    <source>
        <dbReference type="SAM" id="MobiDB-lite"/>
    </source>
</evidence>
<dbReference type="InterPro" id="IPR000408">
    <property type="entry name" value="Reg_chr_condens"/>
</dbReference>
<dbReference type="PANTHER" id="PTHR22872:SF2">
    <property type="entry name" value="INHIBITOR OF BRUTON TYROSINE KINASE"/>
    <property type="match status" value="1"/>
</dbReference>
<dbReference type="OrthoDB" id="1893551at2759"/>
<dbReference type="InterPro" id="IPR002110">
    <property type="entry name" value="Ankyrin_rpt"/>
</dbReference>
<feature type="compositionally biased region" description="Polar residues" evidence="3">
    <location>
        <begin position="27"/>
        <end position="43"/>
    </location>
</feature>
<protein>
    <recommendedName>
        <fullName evidence="4">BTB domain-containing protein</fullName>
    </recommendedName>
</protein>
<name>A0A5C3KNI7_COPMA</name>
<evidence type="ECO:0000259" key="4">
    <source>
        <dbReference type="PROSITE" id="PS50097"/>
    </source>
</evidence>
<feature type="repeat" description="RCC1" evidence="2">
    <location>
        <begin position="221"/>
        <end position="270"/>
    </location>
</feature>
<dbReference type="SMART" id="SM00248">
    <property type="entry name" value="ANK"/>
    <property type="match status" value="2"/>
</dbReference>
<dbReference type="InterPro" id="IPR036770">
    <property type="entry name" value="Ankyrin_rpt-contain_sf"/>
</dbReference>
<dbReference type="PANTHER" id="PTHR22872">
    <property type="entry name" value="BTK-BINDING PROTEIN-RELATED"/>
    <property type="match status" value="1"/>
</dbReference>
<dbReference type="Gene3D" id="3.30.710.10">
    <property type="entry name" value="Potassium Channel Kv1.1, Chain A"/>
    <property type="match status" value="2"/>
</dbReference>
<feature type="region of interest" description="Disordered" evidence="3">
    <location>
        <begin position="22"/>
        <end position="43"/>
    </location>
</feature>
<feature type="compositionally biased region" description="Polar residues" evidence="3">
    <location>
        <begin position="1344"/>
        <end position="1356"/>
    </location>
</feature>
<dbReference type="PROSITE" id="PS50012">
    <property type="entry name" value="RCC1_3"/>
    <property type="match status" value="3"/>
</dbReference>
<proteinExistence type="predicted"/>
<feature type="compositionally biased region" description="Polar residues" evidence="3">
    <location>
        <begin position="1212"/>
        <end position="1227"/>
    </location>
</feature>